<proteinExistence type="predicted"/>
<sequence length="92" mass="10694">MEFDLHDAYYRCGGTTHWSHICHVPKHLVEICQQSKNKKESQHESHFTVELEAHTKKHDDMLIDTKGGGDVHMDSKEDNLLEEEYDICGDLQ</sequence>
<name>A0A6G1ENY9_9ORYZ</name>
<dbReference type="EMBL" id="SPHZ02000003">
    <property type="protein sequence ID" value="KAF0926337.1"/>
    <property type="molecule type" value="Genomic_DNA"/>
</dbReference>
<keyword evidence="2" id="KW-1185">Reference proteome</keyword>
<gene>
    <name evidence="1" type="ORF">E2562_023060</name>
</gene>
<accession>A0A6G1ENY9</accession>
<protein>
    <submittedName>
        <fullName evidence="1">Uncharacterized protein</fullName>
    </submittedName>
</protein>
<organism evidence="1 2">
    <name type="scientific">Oryza meyeriana var. granulata</name>
    <dbReference type="NCBI Taxonomy" id="110450"/>
    <lineage>
        <taxon>Eukaryota</taxon>
        <taxon>Viridiplantae</taxon>
        <taxon>Streptophyta</taxon>
        <taxon>Embryophyta</taxon>
        <taxon>Tracheophyta</taxon>
        <taxon>Spermatophyta</taxon>
        <taxon>Magnoliopsida</taxon>
        <taxon>Liliopsida</taxon>
        <taxon>Poales</taxon>
        <taxon>Poaceae</taxon>
        <taxon>BOP clade</taxon>
        <taxon>Oryzoideae</taxon>
        <taxon>Oryzeae</taxon>
        <taxon>Oryzinae</taxon>
        <taxon>Oryza</taxon>
        <taxon>Oryza meyeriana</taxon>
    </lineage>
</organism>
<dbReference type="Proteomes" id="UP000479710">
    <property type="component" value="Unassembled WGS sequence"/>
</dbReference>
<evidence type="ECO:0000313" key="2">
    <source>
        <dbReference type="Proteomes" id="UP000479710"/>
    </source>
</evidence>
<dbReference type="AlphaFoldDB" id="A0A6G1ENY9"/>
<reference evidence="1 2" key="1">
    <citation type="submission" date="2019-11" db="EMBL/GenBank/DDBJ databases">
        <title>Whole genome sequence of Oryza granulata.</title>
        <authorList>
            <person name="Li W."/>
        </authorList>
    </citation>
    <scope>NUCLEOTIDE SEQUENCE [LARGE SCALE GENOMIC DNA]</scope>
    <source>
        <strain evidence="2">cv. Menghai</strain>
        <tissue evidence="1">Leaf</tissue>
    </source>
</reference>
<dbReference type="OrthoDB" id="659512at2759"/>
<evidence type="ECO:0000313" key="1">
    <source>
        <dbReference type="EMBL" id="KAF0926337.1"/>
    </source>
</evidence>
<comment type="caution">
    <text evidence="1">The sequence shown here is derived from an EMBL/GenBank/DDBJ whole genome shotgun (WGS) entry which is preliminary data.</text>
</comment>